<organism evidence="1 2">
    <name type="scientific">Salipiger thiooxidans</name>
    <dbReference type="NCBI Taxonomy" id="282683"/>
    <lineage>
        <taxon>Bacteria</taxon>
        <taxon>Pseudomonadati</taxon>
        <taxon>Pseudomonadota</taxon>
        <taxon>Alphaproteobacteria</taxon>
        <taxon>Rhodobacterales</taxon>
        <taxon>Roseobacteraceae</taxon>
        <taxon>Salipiger</taxon>
    </lineage>
</organism>
<dbReference type="EMBL" id="FNAV01000012">
    <property type="protein sequence ID" value="SDF11029.1"/>
    <property type="molecule type" value="Genomic_DNA"/>
</dbReference>
<dbReference type="AlphaFoldDB" id="A0A1G7IFF2"/>
<protein>
    <recommendedName>
        <fullName evidence="3">DUF1127 domain-containing protein</fullName>
    </recommendedName>
</protein>
<keyword evidence="2" id="KW-1185">Reference proteome</keyword>
<evidence type="ECO:0000313" key="2">
    <source>
        <dbReference type="Proteomes" id="UP000198994"/>
    </source>
</evidence>
<accession>A0A1G7IFF2</accession>
<dbReference type="RefSeq" id="WP_008886113.1">
    <property type="nucleotide sequence ID" value="NZ_FNAV01000012.1"/>
</dbReference>
<evidence type="ECO:0000313" key="1">
    <source>
        <dbReference type="EMBL" id="SDF11029.1"/>
    </source>
</evidence>
<evidence type="ECO:0008006" key="3">
    <source>
        <dbReference type="Google" id="ProtNLM"/>
    </source>
</evidence>
<sequence>MSTTNNVQIGMGRTSLKQKIDIYFAGLGMGLNPYGLRRARMGEIITLEMKSDAQLATMGLTRDDILPHVFRDLLTA</sequence>
<gene>
    <name evidence="1" type="ORF">SAMN04488105_112184</name>
</gene>
<proteinExistence type="predicted"/>
<dbReference type="OrthoDB" id="7867799at2"/>
<dbReference type="STRING" id="282683.SAMN04488105_112184"/>
<dbReference type="Proteomes" id="UP000198994">
    <property type="component" value="Unassembled WGS sequence"/>
</dbReference>
<reference evidence="2" key="1">
    <citation type="submission" date="2016-10" db="EMBL/GenBank/DDBJ databases">
        <authorList>
            <person name="Varghese N."/>
            <person name="Submissions S."/>
        </authorList>
    </citation>
    <scope>NUCLEOTIDE SEQUENCE [LARGE SCALE GENOMIC DNA]</scope>
    <source>
        <strain evidence="2">DSM 10146</strain>
    </source>
</reference>
<name>A0A1G7IFF2_9RHOB</name>